<evidence type="ECO:0000256" key="5">
    <source>
        <dbReference type="ARBA" id="ARBA00022701"/>
    </source>
</evidence>
<feature type="coiled-coil region" evidence="15">
    <location>
        <begin position="419"/>
        <end position="467"/>
    </location>
</feature>
<evidence type="ECO:0000256" key="2">
    <source>
        <dbReference type="ARBA" id="ARBA00022490"/>
    </source>
</evidence>
<dbReference type="Proteomes" id="UP001292094">
    <property type="component" value="Unassembled WGS sequence"/>
</dbReference>
<keyword evidence="7" id="KW-0498">Mitosis</keyword>
<dbReference type="GO" id="GO:0072686">
    <property type="term" value="C:mitotic spindle"/>
    <property type="evidence" value="ECO:0007669"/>
    <property type="project" value="TreeGrafter"/>
</dbReference>
<dbReference type="PANTHER" id="PTHR47970:SF12">
    <property type="entry name" value="KINESIN FAMILY MEMBER 11"/>
    <property type="match status" value="1"/>
</dbReference>
<dbReference type="EMBL" id="JAWZYT010001253">
    <property type="protein sequence ID" value="KAK4313954.1"/>
    <property type="molecule type" value="Genomic_DNA"/>
</dbReference>
<evidence type="ECO:0000256" key="16">
    <source>
        <dbReference type="SAM" id="MobiDB-lite"/>
    </source>
</evidence>
<accession>A0AAE1UCT0</accession>
<feature type="compositionally biased region" description="Basic and acidic residues" evidence="16">
    <location>
        <begin position="1023"/>
        <end position="1035"/>
    </location>
</feature>
<dbReference type="GO" id="GO:0000922">
    <property type="term" value="C:spindle pole"/>
    <property type="evidence" value="ECO:0007669"/>
    <property type="project" value="UniProtKB-SubCell"/>
</dbReference>
<feature type="binding site" evidence="14">
    <location>
        <begin position="100"/>
        <end position="107"/>
    </location>
    <ligand>
        <name>ATP</name>
        <dbReference type="ChEBI" id="CHEBI:30616"/>
    </ligand>
</feature>
<dbReference type="PRINTS" id="PR00380">
    <property type="entry name" value="KINESINHEAVY"/>
</dbReference>
<evidence type="ECO:0000256" key="3">
    <source>
        <dbReference type="ARBA" id="ARBA00022553"/>
    </source>
</evidence>
<dbReference type="GO" id="GO:0051301">
    <property type="term" value="P:cell division"/>
    <property type="evidence" value="ECO:0007669"/>
    <property type="project" value="UniProtKB-KW"/>
</dbReference>
<feature type="coiled-coil region" evidence="15">
    <location>
        <begin position="361"/>
        <end position="388"/>
    </location>
</feature>
<evidence type="ECO:0000256" key="7">
    <source>
        <dbReference type="ARBA" id="ARBA00022776"/>
    </source>
</evidence>
<evidence type="ECO:0000256" key="8">
    <source>
        <dbReference type="ARBA" id="ARBA00022840"/>
    </source>
</evidence>
<dbReference type="InterPro" id="IPR001752">
    <property type="entry name" value="Kinesin_motor_dom"/>
</dbReference>
<feature type="compositionally biased region" description="Low complexity" evidence="16">
    <location>
        <begin position="1012"/>
        <end position="1022"/>
    </location>
</feature>
<feature type="coiled-coil region" evidence="15">
    <location>
        <begin position="889"/>
        <end position="916"/>
    </location>
</feature>
<dbReference type="InterPro" id="IPR025901">
    <property type="entry name" value="Kinesin-assoc_MT-bd_dom"/>
</dbReference>
<dbReference type="SUPFAM" id="SSF52540">
    <property type="entry name" value="P-loop containing nucleoside triphosphate hydrolases"/>
    <property type="match status" value="1"/>
</dbReference>
<dbReference type="GO" id="GO:0008017">
    <property type="term" value="F:microtubule binding"/>
    <property type="evidence" value="ECO:0007669"/>
    <property type="project" value="InterPro"/>
</dbReference>
<dbReference type="GO" id="GO:0051231">
    <property type="term" value="P:spindle elongation"/>
    <property type="evidence" value="ECO:0007669"/>
    <property type="project" value="TreeGrafter"/>
</dbReference>
<feature type="compositionally biased region" description="Polar residues" evidence="16">
    <location>
        <begin position="1107"/>
        <end position="1134"/>
    </location>
</feature>
<keyword evidence="6 14" id="KW-0547">Nucleotide-binding</keyword>
<evidence type="ECO:0000256" key="6">
    <source>
        <dbReference type="ARBA" id="ARBA00022741"/>
    </source>
</evidence>
<dbReference type="GO" id="GO:0005524">
    <property type="term" value="F:ATP binding"/>
    <property type="evidence" value="ECO:0007669"/>
    <property type="project" value="UniProtKB-UniRule"/>
</dbReference>
<feature type="compositionally biased region" description="Low complexity" evidence="16">
    <location>
        <begin position="1066"/>
        <end position="1081"/>
    </location>
</feature>
<organism evidence="18 19">
    <name type="scientific">Petrolisthes manimaculis</name>
    <dbReference type="NCBI Taxonomy" id="1843537"/>
    <lineage>
        <taxon>Eukaryota</taxon>
        <taxon>Metazoa</taxon>
        <taxon>Ecdysozoa</taxon>
        <taxon>Arthropoda</taxon>
        <taxon>Crustacea</taxon>
        <taxon>Multicrustacea</taxon>
        <taxon>Malacostraca</taxon>
        <taxon>Eumalacostraca</taxon>
        <taxon>Eucarida</taxon>
        <taxon>Decapoda</taxon>
        <taxon>Pleocyemata</taxon>
        <taxon>Anomura</taxon>
        <taxon>Galatheoidea</taxon>
        <taxon>Porcellanidae</taxon>
        <taxon>Petrolisthes</taxon>
    </lineage>
</organism>
<dbReference type="PANTHER" id="PTHR47970">
    <property type="entry name" value="KINESIN-LIKE PROTEIN KIF11"/>
    <property type="match status" value="1"/>
</dbReference>
<reference evidence="18" key="1">
    <citation type="submission" date="2023-11" db="EMBL/GenBank/DDBJ databases">
        <title>Genome assemblies of two species of porcelain crab, Petrolisthes cinctipes and Petrolisthes manimaculis (Anomura: Porcellanidae).</title>
        <authorList>
            <person name="Angst P."/>
        </authorList>
    </citation>
    <scope>NUCLEOTIDE SEQUENCE</scope>
    <source>
        <strain evidence="18">PB745_02</strain>
        <tissue evidence="18">Gill</tissue>
    </source>
</reference>
<dbReference type="CDD" id="cd01364">
    <property type="entry name" value="KISc_BimC_Eg5"/>
    <property type="match status" value="1"/>
</dbReference>
<evidence type="ECO:0000256" key="12">
    <source>
        <dbReference type="ARBA" id="ARBA00023306"/>
    </source>
</evidence>
<dbReference type="FunFam" id="3.40.850.10:FF:000035">
    <property type="entry name" value="Kinesin-like protein KIF11"/>
    <property type="match status" value="1"/>
</dbReference>
<dbReference type="Pfam" id="PF13931">
    <property type="entry name" value="Microtub_bind"/>
    <property type="match status" value="1"/>
</dbReference>
<keyword evidence="9 15" id="KW-0175">Coiled coil</keyword>
<feature type="domain" description="Kinesin motor" evidence="17">
    <location>
        <begin position="18"/>
        <end position="352"/>
    </location>
</feature>
<evidence type="ECO:0000256" key="1">
    <source>
        <dbReference type="ARBA" id="ARBA00004647"/>
    </source>
</evidence>
<dbReference type="GO" id="GO:0005876">
    <property type="term" value="C:spindle microtubule"/>
    <property type="evidence" value="ECO:0007669"/>
    <property type="project" value="TreeGrafter"/>
</dbReference>
<sequence length="1134" mass="127505">MASPALIRKMRKGNNSQNIKVYVRCRPMNGTESKTLSVVECRNNKELVLRDRPHDKVTKAFTFDRVFGQDSKQIDVYRAVAKNSVNEVLNGFNCTIFAYGQTGTGKTFTMEGERTPDNTSWEEDPLAGIIPRCVTHLFDELRVQNLEFSMRVSFLELYNEELFDLLSAHDDLSKLRLYEDASRKGSCIIQGLEEVLVRSKSDVYSILEKGSAKRQTAATLMNAHSSRSHTVFTVTVHIKENTVDGEELLKTGKLHLVDLAGSENIGRSGAVDKRAREAGNINMSLLTLGRVITSLVEKAPHIPYRESKLTRLLQDALGGRTKTSVIATISPSSINLEETLSTLEYAHRAKNIQNKPEVNQKLNKKELIGEYSNEIERLRRDLMAMREKNGVYLAPENYLEMETKIEVQAQEIIEKITHIRALEEEFDKKKELFNEVSQQLEDTTQKLDQTRNKLENTTQTLSCTQKLLGDTVQERDEQKYLVKAHEKTEEKLKEEGHGLINVASTTTYDLAQLHNKLDRKKNVEKRNIDVSEQFQEQFLKNLENVRTDLTARISTNKQALTSNIAQIGKNVKRCKAEMSEISGQLTFLHDNQASLTCSLLECHQKAVDNHVRDLQHVKEKMNKSDKQQESALYHFVQDETLPNLEKMASLITVIDTTISSLHTSVTTTLNTVEAECAAFKKAQSSSLNELQSAVSTSLDFLTQTHTSCVDTLQFSVAATKAHSQDISSSLDQVLEQFVKQIKTVIQSSKDHSDSWSKTVSDKVSNIDHLHTESRQAGERAWELVEQNRQGVAGHTTTLKTHTGQEIKNLDATVNKFESSVRDLGEQRCGVESAVGRYLNTARNVAADNIAAMAKDIQKMETEYICELEKATTMGKAKQEEVNDICMTQRTALINELERVEKEQDQVESEFKSAIASLGEWSTNHDSQLEGLAIQVSNLVTQNMVKDVPTGQTPVRREYPFSHTLSSTSPHQRILDRYRAGAISTISKISLPSFRDDTEDENIALPSSEVHDILSSSSSSCESSHVDDDSAVEIRSRTGSVSSVKDDSRTFIVPVPPMQREREDLSIMHLSRSSSSSSLPDSMPENKENSRGQRQGGKKKRGLRQPNIYKSSSSERLVENQESQIRSKRILSSQN</sequence>
<keyword evidence="2" id="KW-0963">Cytoplasm</keyword>
<dbReference type="InterPro" id="IPR047149">
    <property type="entry name" value="KIF11-like"/>
</dbReference>
<keyword evidence="11" id="KW-0206">Cytoskeleton</keyword>
<gene>
    <name evidence="18" type="ORF">Pmani_014751</name>
</gene>
<evidence type="ECO:0000256" key="13">
    <source>
        <dbReference type="ARBA" id="ARBA00034704"/>
    </source>
</evidence>
<evidence type="ECO:0000256" key="11">
    <source>
        <dbReference type="ARBA" id="ARBA00023212"/>
    </source>
</evidence>
<evidence type="ECO:0000313" key="18">
    <source>
        <dbReference type="EMBL" id="KAK4313954.1"/>
    </source>
</evidence>
<keyword evidence="8 14" id="KW-0067">ATP-binding</keyword>
<protein>
    <recommendedName>
        <fullName evidence="17">Kinesin motor domain-containing protein</fullName>
    </recommendedName>
</protein>
<evidence type="ECO:0000256" key="15">
    <source>
        <dbReference type="SAM" id="Coils"/>
    </source>
</evidence>
<dbReference type="InterPro" id="IPR047241">
    <property type="entry name" value="KIF11-like_kin_motor_dom"/>
</dbReference>
<name>A0AAE1UCT0_9EUCA</name>
<dbReference type="SMART" id="SM00129">
    <property type="entry name" value="KISc"/>
    <property type="match status" value="1"/>
</dbReference>
<keyword evidence="5" id="KW-0493">Microtubule</keyword>
<dbReference type="GO" id="GO:0007018">
    <property type="term" value="P:microtubule-based movement"/>
    <property type="evidence" value="ECO:0007669"/>
    <property type="project" value="InterPro"/>
</dbReference>
<dbReference type="InterPro" id="IPR027417">
    <property type="entry name" value="P-loop_NTPase"/>
</dbReference>
<dbReference type="GO" id="GO:0090307">
    <property type="term" value="P:mitotic spindle assembly"/>
    <property type="evidence" value="ECO:0007669"/>
    <property type="project" value="TreeGrafter"/>
</dbReference>
<evidence type="ECO:0000256" key="9">
    <source>
        <dbReference type="ARBA" id="ARBA00023054"/>
    </source>
</evidence>
<comment type="similarity">
    <text evidence="13">Belongs to the TRAFAC class myosin-kinesin ATPase superfamily. Kinesin family. KIN-5/BimC subfamily.</text>
</comment>
<dbReference type="GO" id="GO:0008574">
    <property type="term" value="F:plus-end-directed microtubule motor activity"/>
    <property type="evidence" value="ECO:0007669"/>
    <property type="project" value="TreeGrafter"/>
</dbReference>
<evidence type="ECO:0000313" key="19">
    <source>
        <dbReference type="Proteomes" id="UP001292094"/>
    </source>
</evidence>
<keyword evidence="12" id="KW-0131">Cell cycle</keyword>
<evidence type="ECO:0000256" key="4">
    <source>
        <dbReference type="ARBA" id="ARBA00022618"/>
    </source>
</evidence>
<evidence type="ECO:0000256" key="10">
    <source>
        <dbReference type="ARBA" id="ARBA00023175"/>
    </source>
</evidence>
<proteinExistence type="inferred from homology"/>
<keyword evidence="3" id="KW-0597">Phosphoprotein</keyword>
<evidence type="ECO:0000256" key="14">
    <source>
        <dbReference type="PROSITE-ProRule" id="PRU00283"/>
    </source>
</evidence>
<dbReference type="PROSITE" id="PS00411">
    <property type="entry name" value="KINESIN_MOTOR_1"/>
    <property type="match status" value="1"/>
</dbReference>
<evidence type="ECO:0000259" key="17">
    <source>
        <dbReference type="PROSITE" id="PS50067"/>
    </source>
</evidence>
<feature type="region of interest" description="Disordered" evidence="16">
    <location>
        <begin position="1006"/>
        <end position="1134"/>
    </location>
</feature>
<dbReference type="GO" id="GO:0005634">
    <property type="term" value="C:nucleus"/>
    <property type="evidence" value="ECO:0007669"/>
    <property type="project" value="TreeGrafter"/>
</dbReference>
<keyword evidence="10 14" id="KW-0505">Motor protein</keyword>
<dbReference type="Gene3D" id="3.40.850.10">
    <property type="entry name" value="Kinesin motor domain"/>
    <property type="match status" value="1"/>
</dbReference>
<dbReference type="InterPro" id="IPR019821">
    <property type="entry name" value="Kinesin_motor_CS"/>
</dbReference>
<keyword evidence="19" id="KW-1185">Reference proteome</keyword>
<keyword evidence="4" id="KW-0132">Cell division</keyword>
<dbReference type="InterPro" id="IPR036961">
    <property type="entry name" value="Kinesin_motor_dom_sf"/>
</dbReference>
<dbReference type="PROSITE" id="PS50067">
    <property type="entry name" value="KINESIN_MOTOR_2"/>
    <property type="match status" value="1"/>
</dbReference>
<comment type="subcellular location">
    <subcellularLocation>
        <location evidence="1">Cytoplasm</location>
        <location evidence="1">Cytoskeleton</location>
        <location evidence="1">Spindle pole</location>
    </subcellularLocation>
</comment>
<comment type="caution">
    <text evidence="18">The sequence shown here is derived from an EMBL/GenBank/DDBJ whole genome shotgun (WGS) entry which is preliminary data.</text>
</comment>
<dbReference type="AlphaFoldDB" id="A0AAE1UCT0"/>
<dbReference type="Pfam" id="PF00225">
    <property type="entry name" value="Kinesin"/>
    <property type="match status" value="1"/>
</dbReference>